<dbReference type="RefSeq" id="XP_007683989.1">
    <property type="nucleotide sequence ID" value="XM_007685799.1"/>
</dbReference>
<dbReference type="Pfam" id="PF20684">
    <property type="entry name" value="Fung_rhodopsin"/>
    <property type="match status" value="1"/>
</dbReference>
<evidence type="ECO:0000259" key="8">
    <source>
        <dbReference type="Pfam" id="PF20684"/>
    </source>
</evidence>
<reference evidence="9 10" key="1">
    <citation type="journal article" date="2013" name="PLoS Genet.">
        <title>Comparative genome structure, secondary metabolite, and effector coding capacity across Cochliobolus pathogens.</title>
        <authorList>
            <person name="Condon B.J."/>
            <person name="Leng Y."/>
            <person name="Wu D."/>
            <person name="Bushley K.E."/>
            <person name="Ohm R.A."/>
            <person name="Otillar R."/>
            <person name="Martin J."/>
            <person name="Schackwitz W."/>
            <person name="Grimwood J."/>
            <person name="MohdZainudin N."/>
            <person name="Xue C."/>
            <person name="Wang R."/>
            <person name="Manning V.A."/>
            <person name="Dhillon B."/>
            <person name="Tu Z.J."/>
            <person name="Steffenson B.J."/>
            <person name="Salamov A."/>
            <person name="Sun H."/>
            <person name="Lowry S."/>
            <person name="LaButti K."/>
            <person name="Han J."/>
            <person name="Copeland A."/>
            <person name="Lindquist E."/>
            <person name="Barry K."/>
            <person name="Schmutz J."/>
            <person name="Baker S.E."/>
            <person name="Ciuffetti L.M."/>
            <person name="Grigoriev I.V."/>
            <person name="Zhong S."/>
            <person name="Turgeon B.G."/>
        </authorList>
    </citation>
    <scope>NUCLEOTIDE SEQUENCE [LARGE SCALE GENOMIC DNA]</scope>
    <source>
        <strain evidence="9 10">ATCC 44560</strain>
    </source>
</reference>
<feature type="region of interest" description="Disordered" evidence="6">
    <location>
        <begin position="338"/>
        <end position="359"/>
    </location>
</feature>
<evidence type="ECO:0000256" key="3">
    <source>
        <dbReference type="ARBA" id="ARBA00022989"/>
    </source>
</evidence>
<keyword evidence="4 7" id="KW-0472">Membrane</keyword>
<evidence type="ECO:0000313" key="9">
    <source>
        <dbReference type="EMBL" id="EUC49542.1"/>
    </source>
</evidence>
<keyword evidence="2 7" id="KW-0812">Transmembrane</keyword>
<dbReference type="PANTHER" id="PTHR33048:SF57">
    <property type="entry name" value="INTEGRAL MEMBRANE PROTEIN-RELATED"/>
    <property type="match status" value="1"/>
</dbReference>
<dbReference type="AlphaFoldDB" id="W6ZCK0"/>
<dbReference type="GO" id="GO:0016020">
    <property type="term" value="C:membrane"/>
    <property type="evidence" value="ECO:0007669"/>
    <property type="project" value="UniProtKB-SubCell"/>
</dbReference>
<feature type="transmembrane region" description="Helical" evidence="7">
    <location>
        <begin position="91"/>
        <end position="118"/>
    </location>
</feature>
<protein>
    <recommendedName>
        <fullName evidence="8">Rhodopsin domain-containing protein</fullName>
    </recommendedName>
</protein>
<dbReference type="EMBL" id="KI963931">
    <property type="protein sequence ID" value="EUC49542.1"/>
    <property type="molecule type" value="Genomic_DNA"/>
</dbReference>
<dbReference type="PANTHER" id="PTHR33048">
    <property type="entry name" value="PTH11-LIKE INTEGRAL MEMBRANE PROTEIN (AFU_ORTHOLOGUE AFUA_5G11245)"/>
    <property type="match status" value="1"/>
</dbReference>
<evidence type="ECO:0000256" key="6">
    <source>
        <dbReference type="SAM" id="MobiDB-lite"/>
    </source>
</evidence>
<feature type="transmembrane region" description="Helical" evidence="7">
    <location>
        <begin position="130"/>
        <end position="152"/>
    </location>
</feature>
<organism evidence="9 10">
    <name type="scientific">Bipolaris oryzae ATCC 44560</name>
    <dbReference type="NCBI Taxonomy" id="930090"/>
    <lineage>
        <taxon>Eukaryota</taxon>
        <taxon>Fungi</taxon>
        <taxon>Dikarya</taxon>
        <taxon>Ascomycota</taxon>
        <taxon>Pezizomycotina</taxon>
        <taxon>Dothideomycetes</taxon>
        <taxon>Pleosporomycetidae</taxon>
        <taxon>Pleosporales</taxon>
        <taxon>Pleosporineae</taxon>
        <taxon>Pleosporaceae</taxon>
        <taxon>Bipolaris</taxon>
    </lineage>
</organism>
<dbReference type="KEGG" id="bor:COCMIDRAFT_33175"/>
<feature type="transmembrane region" description="Helical" evidence="7">
    <location>
        <begin position="174"/>
        <end position="196"/>
    </location>
</feature>
<comment type="subcellular location">
    <subcellularLocation>
        <location evidence="1">Membrane</location>
        <topology evidence="1">Multi-pass membrane protein</topology>
    </subcellularLocation>
</comment>
<proteinExistence type="inferred from homology"/>
<evidence type="ECO:0000256" key="1">
    <source>
        <dbReference type="ARBA" id="ARBA00004141"/>
    </source>
</evidence>
<dbReference type="HOGENOM" id="CLU_028200_0_1_1"/>
<keyword evidence="10" id="KW-1185">Reference proteome</keyword>
<evidence type="ECO:0000256" key="5">
    <source>
        <dbReference type="ARBA" id="ARBA00038359"/>
    </source>
</evidence>
<feature type="domain" description="Rhodopsin" evidence="8">
    <location>
        <begin position="32"/>
        <end position="271"/>
    </location>
</feature>
<sequence>MHRTIPIENGQQVGVVIASSISISIAVVAVGLRLMAKRIRNRVDGSDWCIVVACLWNAALHGTCISLVTHGGFGFHITEIMRRFGPGTATYFFKGIMTFSMLWNATVCFSKLSILLMYTALIPTPTMIRMSVTFGAFIVVWCIANIMTAFLICRPLARNWDFTVPGTCGSQPDFYFTMGIINLITDALLIGMPMPYLYKLAMPMRKKLLAMGLLSIGIGTWAITIYRQTLLPDLNFADMTHDGVLATLLSGLEPAVAIVLSCVPLLRPLFGKSRHNLDSGYQYGSSSGKQISFMSKRGAGASRGLDPTATFSELVDQTNNSSQIELRPVEGIQRVCISSDEERGKDGRGNILGAKGGVPPRTISVERMWEVRSQ</sequence>
<keyword evidence="3 7" id="KW-1133">Transmembrane helix</keyword>
<evidence type="ECO:0000313" key="10">
    <source>
        <dbReference type="Proteomes" id="UP000054032"/>
    </source>
</evidence>
<comment type="similarity">
    <text evidence="5">Belongs to the SAT4 family.</text>
</comment>
<name>W6ZCK0_COCMI</name>
<dbReference type="eggNOG" id="ENOG502SI8G">
    <property type="taxonomic scope" value="Eukaryota"/>
</dbReference>
<dbReference type="OrthoDB" id="3934549at2759"/>
<evidence type="ECO:0000256" key="7">
    <source>
        <dbReference type="SAM" id="Phobius"/>
    </source>
</evidence>
<feature type="transmembrane region" description="Helical" evidence="7">
    <location>
        <begin position="12"/>
        <end position="36"/>
    </location>
</feature>
<dbReference type="GeneID" id="19122261"/>
<feature type="transmembrane region" description="Helical" evidence="7">
    <location>
        <begin position="208"/>
        <end position="226"/>
    </location>
</feature>
<dbReference type="Proteomes" id="UP000054032">
    <property type="component" value="Unassembled WGS sequence"/>
</dbReference>
<feature type="transmembrane region" description="Helical" evidence="7">
    <location>
        <begin position="48"/>
        <end position="71"/>
    </location>
</feature>
<evidence type="ECO:0000256" key="2">
    <source>
        <dbReference type="ARBA" id="ARBA00022692"/>
    </source>
</evidence>
<dbReference type="InterPro" id="IPR052337">
    <property type="entry name" value="SAT4-like"/>
</dbReference>
<evidence type="ECO:0000256" key="4">
    <source>
        <dbReference type="ARBA" id="ARBA00023136"/>
    </source>
</evidence>
<gene>
    <name evidence="9" type="ORF">COCMIDRAFT_33175</name>
</gene>
<dbReference type="InterPro" id="IPR049326">
    <property type="entry name" value="Rhodopsin_dom_fungi"/>
</dbReference>
<feature type="transmembrane region" description="Helical" evidence="7">
    <location>
        <begin position="246"/>
        <end position="266"/>
    </location>
</feature>
<accession>W6ZCK0</accession>